<dbReference type="EMBL" id="JBIAMT010000011">
    <property type="protein sequence ID" value="MFF0501828.1"/>
    <property type="molecule type" value="Genomic_DNA"/>
</dbReference>
<proteinExistence type="predicted"/>
<accession>A0ABW6PF74</accession>
<dbReference type="SUPFAM" id="SSF103025">
    <property type="entry name" value="Folate-binding domain"/>
    <property type="match status" value="1"/>
</dbReference>
<feature type="domain" description="GCVT N-terminal" evidence="1">
    <location>
        <begin position="38"/>
        <end position="254"/>
    </location>
</feature>
<dbReference type="Pfam" id="PF01571">
    <property type="entry name" value="GCV_T"/>
    <property type="match status" value="1"/>
</dbReference>
<evidence type="ECO:0000259" key="1">
    <source>
        <dbReference type="Pfam" id="PF01571"/>
    </source>
</evidence>
<reference evidence="2 3" key="1">
    <citation type="submission" date="2024-10" db="EMBL/GenBank/DDBJ databases">
        <title>The Natural Products Discovery Center: Release of the First 8490 Sequenced Strains for Exploring Actinobacteria Biosynthetic Diversity.</title>
        <authorList>
            <person name="Kalkreuter E."/>
            <person name="Kautsar S.A."/>
            <person name="Yang D."/>
            <person name="Bader C.D."/>
            <person name="Teijaro C.N."/>
            <person name="Fluegel L."/>
            <person name="Davis C.M."/>
            <person name="Simpson J.R."/>
            <person name="Lauterbach L."/>
            <person name="Steele A.D."/>
            <person name="Gui C."/>
            <person name="Meng S."/>
            <person name="Li G."/>
            <person name="Viehrig K."/>
            <person name="Ye F."/>
            <person name="Su P."/>
            <person name="Kiefer A.F."/>
            <person name="Nichols A."/>
            <person name="Cepeda A.J."/>
            <person name="Yan W."/>
            <person name="Fan B."/>
            <person name="Jiang Y."/>
            <person name="Adhikari A."/>
            <person name="Zheng C.-J."/>
            <person name="Schuster L."/>
            <person name="Cowan T.M."/>
            <person name="Smanski M.J."/>
            <person name="Chevrette M.G."/>
            <person name="De Carvalho L.P.S."/>
            <person name="Shen B."/>
        </authorList>
    </citation>
    <scope>NUCLEOTIDE SEQUENCE [LARGE SCALE GENOMIC DNA]</scope>
    <source>
        <strain evidence="2 3">NPDC004119</strain>
    </source>
</reference>
<protein>
    <recommendedName>
        <fullName evidence="1">GCVT N-terminal domain-containing protein</fullName>
    </recommendedName>
</protein>
<evidence type="ECO:0000313" key="2">
    <source>
        <dbReference type="EMBL" id="MFF0501828.1"/>
    </source>
</evidence>
<keyword evidence="3" id="KW-1185">Reference proteome</keyword>
<organism evidence="2 3">
    <name type="scientific">Nocardia aobensis</name>
    <dbReference type="NCBI Taxonomy" id="257277"/>
    <lineage>
        <taxon>Bacteria</taxon>
        <taxon>Bacillati</taxon>
        <taxon>Actinomycetota</taxon>
        <taxon>Actinomycetes</taxon>
        <taxon>Mycobacteriales</taxon>
        <taxon>Nocardiaceae</taxon>
        <taxon>Nocardia</taxon>
    </lineage>
</organism>
<dbReference type="InterPro" id="IPR006222">
    <property type="entry name" value="GCVT_N"/>
</dbReference>
<dbReference type="PANTHER" id="PTHR43757">
    <property type="entry name" value="AMINOMETHYLTRANSFERASE"/>
    <property type="match status" value="1"/>
</dbReference>
<dbReference type="Proteomes" id="UP001601442">
    <property type="component" value="Unassembled WGS sequence"/>
</dbReference>
<gene>
    <name evidence="2" type="ORF">ACFYU5_35955</name>
</gene>
<comment type="caution">
    <text evidence="2">The sequence shown here is derived from an EMBL/GenBank/DDBJ whole genome shotgun (WGS) entry which is preliminary data.</text>
</comment>
<dbReference type="RefSeq" id="WP_387401834.1">
    <property type="nucleotide sequence ID" value="NZ_JBIAMT010000011.1"/>
</dbReference>
<dbReference type="InterPro" id="IPR027266">
    <property type="entry name" value="TrmE/GcvT-like"/>
</dbReference>
<sequence>MFPSLEQKIQESGGNPARMLRSLPANHHAFLYAPEYTTWFNEQTAWADSCVLFDQSHHMSDLTIKGPDAKRLISDTGVNSVKNLTRNRAKQYVAVGPDGDFIGDAVLFCMEEDEIRLIGPMVGSWVDFQAQHGGYDVELRHDPTTLYHPTGQRDFWRYQLNGPLTQQIVEKAAGGPIGRIPFFQMGEFEIAGTPVRALNHTMSGVPGDEYTGLELWGPAEHARRVLDTLMQAGAEFGLRRGGGVAYISSNNESGWIPAPVPAIYTHPELKAYRESVSAFSIEANLGIEGSFASDDIEDYYHTPWDLGYGRFIKFDHDFIGRSALEERAAQPHRKKVWLEWNSDDVVRVMRDSLFGEEPRPKILSIPNPIPNTAYHDSVHKGDEFVGLSIFGGYTVNIRQMVTMAVVDEPHAYDGNQVTITWGEPDGGTSRAFMAPHHTQTNIRASVRTTPPTHH</sequence>
<dbReference type="PANTHER" id="PTHR43757:SF2">
    <property type="entry name" value="AMINOMETHYLTRANSFERASE, MITOCHONDRIAL"/>
    <property type="match status" value="1"/>
</dbReference>
<name>A0ABW6PF74_9NOCA</name>
<evidence type="ECO:0000313" key="3">
    <source>
        <dbReference type="Proteomes" id="UP001601442"/>
    </source>
</evidence>
<dbReference type="InterPro" id="IPR028896">
    <property type="entry name" value="GcvT/YgfZ/DmdA"/>
</dbReference>
<dbReference type="Gene3D" id="3.30.1360.120">
    <property type="entry name" value="Probable tRNA modification gtpase trme, domain 1"/>
    <property type="match status" value="1"/>
</dbReference>